<reference evidence="2" key="2">
    <citation type="submission" date="2018-04" db="EMBL/GenBank/DDBJ databases">
        <title>OnivRS2 (Oryza nivara Reference Sequence Version 2).</title>
        <authorList>
            <person name="Zhang J."/>
            <person name="Kudrna D."/>
            <person name="Lee S."/>
            <person name="Talag J."/>
            <person name="Rajasekar S."/>
            <person name="Welchert J."/>
            <person name="Hsing Y.-I."/>
            <person name="Wing R.A."/>
        </authorList>
    </citation>
    <scope>NUCLEOTIDE SEQUENCE [LARGE SCALE GENOMIC DNA]</scope>
</reference>
<dbReference type="AlphaFoldDB" id="A0A0E0FHP9"/>
<accession>A0A0E0FHP9</accession>
<reference evidence="2" key="1">
    <citation type="submission" date="2015-04" db="UniProtKB">
        <authorList>
            <consortium name="EnsemblPlants"/>
        </authorList>
    </citation>
    <scope>IDENTIFICATION</scope>
    <source>
        <strain evidence="2">SL10</strain>
    </source>
</reference>
<keyword evidence="3" id="KW-1185">Reference proteome</keyword>
<protein>
    <submittedName>
        <fullName evidence="2">Uncharacterized protein</fullName>
    </submittedName>
</protein>
<sequence length="95" mass="10333">MAERAGKQEEGRPTRGQEESGERASARGRSDEESSAAPPPKPRVNPSFFARGRSEEGRERFWGSSGDPIPRNSASCTRGCRRGCSGVHRSSQAEQ</sequence>
<proteinExistence type="predicted"/>
<evidence type="ECO:0000313" key="3">
    <source>
        <dbReference type="Proteomes" id="UP000006591"/>
    </source>
</evidence>
<evidence type="ECO:0000256" key="1">
    <source>
        <dbReference type="SAM" id="MobiDB-lite"/>
    </source>
</evidence>
<dbReference type="HOGENOM" id="CLU_2376430_0_0_1"/>
<organism evidence="2">
    <name type="scientific">Oryza nivara</name>
    <name type="common">Indian wild rice</name>
    <name type="synonym">Oryza sativa f. spontanea</name>
    <dbReference type="NCBI Taxonomy" id="4536"/>
    <lineage>
        <taxon>Eukaryota</taxon>
        <taxon>Viridiplantae</taxon>
        <taxon>Streptophyta</taxon>
        <taxon>Embryophyta</taxon>
        <taxon>Tracheophyta</taxon>
        <taxon>Spermatophyta</taxon>
        <taxon>Magnoliopsida</taxon>
        <taxon>Liliopsida</taxon>
        <taxon>Poales</taxon>
        <taxon>Poaceae</taxon>
        <taxon>BOP clade</taxon>
        <taxon>Oryzoideae</taxon>
        <taxon>Oryzeae</taxon>
        <taxon>Oryzinae</taxon>
        <taxon>Oryza</taxon>
    </lineage>
</organism>
<feature type="region of interest" description="Disordered" evidence="1">
    <location>
        <begin position="1"/>
        <end position="95"/>
    </location>
</feature>
<evidence type="ECO:0000313" key="2">
    <source>
        <dbReference type="EnsemblPlants" id="ONIVA01G07360.1"/>
    </source>
</evidence>
<dbReference type="EnsemblPlants" id="ONIVA01G07360.1">
    <property type="protein sequence ID" value="ONIVA01G07360.1"/>
    <property type="gene ID" value="ONIVA01G07360"/>
</dbReference>
<dbReference type="Proteomes" id="UP000006591">
    <property type="component" value="Chromosome 1"/>
</dbReference>
<feature type="compositionally biased region" description="Basic and acidic residues" evidence="1">
    <location>
        <begin position="52"/>
        <end position="61"/>
    </location>
</feature>
<name>A0A0E0FHP9_ORYNI</name>
<dbReference type="Gramene" id="ONIVA01G07360.1">
    <property type="protein sequence ID" value="ONIVA01G07360.1"/>
    <property type="gene ID" value="ONIVA01G07360"/>
</dbReference>
<feature type="compositionally biased region" description="Basic and acidic residues" evidence="1">
    <location>
        <begin position="1"/>
        <end position="32"/>
    </location>
</feature>